<protein>
    <recommendedName>
        <fullName evidence="5">Protein phosphatase methylesterase 1</fullName>
        <shortName evidence="5">PME-1</shortName>
        <ecNumber evidence="5">3.1.1.-</ecNumber>
    </recommendedName>
</protein>
<feature type="active site" evidence="6">
    <location>
        <position position="277"/>
    </location>
</feature>
<evidence type="ECO:0000313" key="8">
    <source>
        <dbReference type="EMBL" id="CAD9236694.1"/>
    </source>
</evidence>
<feature type="domain" description="AB hydrolase-1" evidence="7">
    <location>
        <begin position="47"/>
        <end position="289"/>
    </location>
</feature>
<comment type="catalytic activity">
    <reaction evidence="4">
        <text>[phosphatase 2A protein]-C-terminal L-leucine methyl ester + H2O = [phosphatase 2A protein]-C-terminal L-leucine + methanol + H(+)</text>
        <dbReference type="Rhea" id="RHEA:48548"/>
        <dbReference type="Rhea" id="RHEA-COMP:12134"/>
        <dbReference type="Rhea" id="RHEA-COMP:12135"/>
        <dbReference type="ChEBI" id="CHEBI:15377"/>
        <dbReference type="ChEBI" id="CHEBI:15378"/>
        <dbReference type="ChEBI" id="CHEBI:17790"/>
        <dbReference type="ChEBI" id="CHEBI:90516"/>
        <dbReference type="ChEBI" id="CHEBI:90517"/>
        <dbReference type="EC" id="3.1.1.89"/>
    </reaction>
</comment>
<dbReference type="PRINTS" id="PR00412">
    <property type="entry name" value="EPOXHYDRLASE"/>
</dbReference>
<evidence type="ECO:0000256" key="1">
    <source>
        <dbReference type="ARBA" id="ARBA00008645"/>
    </source>
</evidence>
<dbReference type="AlphaFoldDB" id="A0A7S1XGU6"/>
<evidence type="ECO:0000256" key="5">
    <source>
        <dbReference type="PIRNR" id="PIRNR022950"/>
    </source>
</evidence>
<dbReference type="PIRSF" id="PIRSF022950">
    <property type="entry name" value="PPase_methylesterase_euk"/>
    <property type="match status" value="1"/>
</dbReference>
<keyword evidence="3 5" id="KW-0378">Hydrolase</keyword>
<comment type="similarity">
    <text evidence="1 5">Belongs to the AB hydrolase superfamily.</text>
</comment>
<reference evidence="8" key="1">
    <citation type="submission" date="2021-01" db="EMBL/GenBank/DDBJ databases">
        <authorList>
            <person name="Corre E."/>
            <person name="Pelletier E."/>
            <person name="Niang G."/>
            <person name="Scheremetjew M."/>
            <person name="Finn R."/>
            <person name="Kale V."/>
            <person name="Holt S."/>
            <person name="Cochrane G."/>
            <person name="Meng A."/>
            <person name="Brown T."/>
            <person name="Cohen L."/>
        </authorList>
    </citation>
    <scope>NUCLEOTIDE SEQUENCE</scope>
    <source>
        <strain evidence="8">SAG 36.94</strain>
    </source>
</reference>
<dbReference type="EMBL" id="HBGH01015829">
    <property type="protein sequence ID" value="CAD9236694.1"/>
    <property type="molecule type" value="Transcribed_RNA"/>
</dbReference>
<dbReference type="InterPro" id="IPR000639">
    <property type="entry name" value="Epox_hydrolase-like"/>
</dbReference>
<evidence type="ECO:0000256" key="2">
    <source>
        <dbReference type="ARBA" id="ARBA00022487"/>
    </source>
</evidence>
<evidence type="ECO:0000256" key="4">
    <source>
        <dbReference type="ARBA" id="ARBA00049203"/>
    </source>
</evidence>
<keyword evidence="2 5" id="KW-0719">Serine esterase</keyword>
<evidence type="ECO:0000256" key="3">
    <source>
        <dbReference type="ARBA" id="ARBA00022801"/>
    </source>
</evidence>
<dbReference type="EC" id="3.1.1.-" evidence="5"/>
<name>A0A7S1XGU6_9RHOD</name>
<feature type="active site" evidence="6">
    <location>
        <position position="125"/>
    </location>
</feature>
<evidence type="ECO:0000256" key="6">
    <source>
        <dbReference type="PIRSR" id="PIRSR022950-1"/>
    </source>
</evidence>
<dbReference type="PANTHER" id="PTHR14189:SF0">
    <property type="entry name" value="PROTEIN PHOSPHATASE METHYLESTERASE 1"/>
    <property type="match status" value="1"/>
</dbReference>
<dbReference type="PANTHER" id="PTHR14189">
    <property type="entry name" value="PROTEIN PHOSPHATASE METHYLESTERASE-1 RELATED"/>
    <property type="match status" value="1"/>
</dbReference>
<dbReference type="InterPro" id="IPR029058">
    <property type="entry name" value="AB_hydrolase_fold"/>
</dbReference>
<sequence>MEDAPEDCAPALWREVFDRQVDLEVAGVVGTFCCYLAGEQYSEHCVVVCLHGGGHSALSWGLVAASLKDVCTVLAYDARGHGGSSAAPEHDLSAERQVQDCVEILKALFNSDPAKLPPIAVVGHSMGGAVAVRLSSSRSLPTMRALAVIDVVEGTAIAALPYMQSFLMGRPRSFSSLDKAIRYVVRAGQLKNLKSAKLSVPPQLFFSETTGRYLWRTDLEASEKYWRGWFQGLSTEFLSAPVAKLLILAGSDRLDKDLTIAQMQGKFQTILMPGAGHSVHEDQPERTAQTIIDFLRRNRIISCGEDAFPLKIFQQRGPLPPCC</sequence>
<dbReference type="Pfam" id="PF12697">
    <property type="entry name" value="Abhydrolase_6"/>
    <property type="match status" value="1"/>
</dbReference>
<evidence type="ECO:0000259" key="7">
    <source>
        <dbReference type="Pfam" id="PF12697"/>
    </source>
</evidence>
<dbReference type="InterPro" id="IPR016812">
    <property type="entry name" value="PPase_methylesterase_euk"/>
</dbReference>
<feature type="active site" evidence="6">
    <location>
        <position position="150"/>
    </location>
</feature>
<dbReference type="InterPro" id="IPR000073">
    <property type="entry name" value="AB_hydrolase_1"/>
</dbReference>
<proteinExistence type="inferred from homology"/>
<organism evidence="8">
    <name type="scientific">Compsopogon caeruleus</name>
    <dbReference type="NCBI Taxonomy" id="31354"/>
    <lineage>
        <taxon>Eukaryota</taxon>
        <taxon>Rhodophyta</taxon>
        <taxon>Compsopogonophyceae</taxon>
        <taxon>Compsopogonales</taxon>
        <taxon>Compsopogonaceae</taxon>
        <taxon>Compsopogon</taxon>
    </lineage>
</organism>
<comment type="function">
    <text evidence="5">Demethylates proteins that have been reversibly carboxymethylated.</text>
</comment>
<gene>
    <name evidence="8" type="ORF">CCAE0312_LOCUS8791</name>
</gene>
<dbReference type="SUPFAM" id="SSF53474">
    <property type="entry name" value="alpha/beta-Hydrolases"/>
    <property type="match status" value="1"/>
</dbReference>
<dbReference type="Gene3D" id="3.40.50.1820">
    <property type="entry name" value="alpha/beta hydrolase"/>
    <property type="match status" value="1"/>
</dbReference>
<accession>A0A7S1XGU6</accession>
<dbReference type="GO" id="GO:0051723">
    <property type="term" value="F:protein methylesterase activity"/>
    <property type="evidence" value="ECO:0007669"/>
    <property type="project" value="UniProtKB-EC"/>
</dbReference>